<keyword evidence="2" id="KW-0472">Membrane</keyword>
<dbReference type="Proteomes" id="UP000500938">
    <property type="component" value="Chromosome"/>
</dbReference>
<evidence type="ECO:0000313" key="3">
    <source>
        <dbReference type="EMBL" id="QJR35148.1"/>
    </source>
</evidence>
<evidence type="ECO:0000256" key="1">
    <source>
        <dbReference type="SAM" id="MobiDB-lite"/>
    </source>
</evidence>
<reference evidence="3 4" key="1">
    <citation type="submission" date="2020-05" db="EMBL/GenBank/DDBJ databases">
        <title>Complete genome sequence of Gemmatimonas greenlandica TET16.</title>
        <authorList>
            <person name="Zeng Y."/>
        </authorList>
    </citation>
    <scope>NUCLEOTIDE SEQUENCE [LARGE SCALE GENOMIC DNA]</scope>
    <source>
        <strain evidence="3 4">TET16</strain>
    </source>
</reference>
<name>A0A6M4IML3_9BACT</name>
<proteinExistence type="predicted"/>
<sequence>MTFVSALPARLLQAAAFPDTIIARTIPERGMLDWTSGVLQIIVLLLGIGVLIATILLILSMRAGVRKFNETVDRLSTETKPLLASATAIVGDAREVVSMLRTDVERVTGAAEALSEQLLDAADRTARRVDDVNAVLDVLQDELEDTALSAVSAIRGVRVGAGEMTAGLSHPRPRRAPFPVDADDDEA</sequence>
<evidence type="ECO:0000313" key="4">
    <source>
        <dbReference type="Proteomes" id="UP000500938"/>
    </source>
</evidence>
<evidence type="ECO:0008006" key="5">
    <source>
        <dbReference type="Google" id="ProtNLM"/>
    </source>
</evidence>
<keyword evidence="4" id="KW-1185">Reference proteome</keyword>
<organism evidence="3 4">
    <name type="scientific">Gemmatimonas groenlandica</name>
    <dbReference type="NCBI Taxonomy" id="2732249"/>
    <lineage>
        <taxon>Bacteria</taxon>
        <taxon>Pseudomonadati</taxon>
        <taxon>Gemmatimonadota</taxon>
        <taxon>Gemmatimonadia</taxon>
        <taxon>Gemmatimonadales</taxon>
        <taxon>Gemmatimonadaceae</taxon>
        <taxon>Gemmatimonas</taxon>
    </lineage>
</organism>
<keyword evidence="2" id="KW-1133">Transmembrane helix</keyword>
<feature type="transmembrane region" description="Helical" evidence="2">
    <location>
        <begin position="38"/>
        <end position="59"/>
    </location>
</feature>
<dbReference type="RefSeq" id="WP_171224577.1">
    <property type="nucleotide sequence ID" value="NZ_CP053085.1"/>
</dbReference>
<dbReference type="AlphaFoldDB" id="A0A6M4IML3"/>
<dbReference type="KEGG" id="ggr:HKW67_06335"/>
<protein>
    <recommendedName>
        <fullName evidence="5">DUF948 domain-containing protein</fullName>
    </recommendedName>
</protein>
<dbReference type="EMBL" id="CP053085">
    <property type="protein sequence ID" value="QJR35148.1"/>
    <property type="molecule type" value="Genomic_DNA"/>
</dbReference>
<feature type="region of interest" description="Disordered" evidence="1">
    <location>
        <begin position="164"/>
        <end position="187"/>
    </location>
</feature>
<evidence type="ECO:0000256" key="2">
    <source>
        <dbReference type="SAM" id="Phobius"/>
    </source>
</evidence>
<accession>A0A6M4IML3</accession>
<gene>
    <name evidence="3" type="ORF">HKW67_06335</name>
</gene>
<keyword evidence="2" id="KW-0812">Transmembrane</keyword>